<proteinExistence type="predicted"/>
<dbReference type="EMBL" id="KB456260">
    <property type="protein sequence ID" value="EMF16218.1"/>
    <property type="molecule type" value="Genomic_DNA"/>
</dbReference>
<dbReference type="OrthoDB" id="3623508at2759"/>
<feature type="region of interest" description="Disordered" evidence="1">
    <location>
        <begin position="111"/>
        <end position="130"/>
    </location>
</feature>
<keyword evidence="3" id="KW-1185">Reference proteome</keyword>
<dbReference type="AlphaFoldDB" id="N1QKS3"/>
<dbReference type="GeneID" id="27898105"/>
<dbReference type="Proteomes" id="UP000016931">
    <property type="component" value="Unassembled WGS sequence"/>
</dbReference>
<evidence type="ECO:0000313" key="3">
    <source>
        <dbReference type="Proteomes" id="UP000016931"/>
    </source>
</evidence>
<accession>N1QKS3</accession>
<dbReference type="RefSeq" id="XP_016764339.1">
    <property type="nucleotide sequence ID" value="XM_016900968.1"/>
</dbReference>
<name>N1QKS3_SPHMS</name>
<protein>
    <submittedName>
        <fullName evidence="2">Uncharacterized protein</fullName>
    </submittedName>
</protein>
<evidence type="ECO:0000313" key="2">
    <source>
        <dbReference type="EMBL" id="EMF16218.1"/>
    </source>
</evidence>
<sequence length="282" mass="31099">MCRLLTVTCQRQTPYGDIISDHMLTFSDLKIACEQPGSGDCKAGLSKMKGFQNPPTQCAGIRAGMHPETETCEEVCAKALRRYGLALWRVNNGGLGRASWKAWLRGRLAGTEKEAKGRPPLTRLGGETPKAQPLPPLPSSLALCPNPSSQLILVPRHGFSSTSRRPAQQLFARRSYLPQPPPYFRTFEDNRTTHSLTMPRFIVPCQVPGSAACKAGQGRSVKFQNPTTECAGVNEGFHPAEKEAQKLCEAALEKYGAEVYRANSKDFNRVKKTAPGWFFGWF</sequence>
<dbReference type="eggNOG" id="ENOG502RQ84">
    <property type="taxonomic scope" value="Eukaryota"/>
</dbReference>
<dbReference type="HOGENOM" id="CLU_987542_0_0_1"/>
<reference evidence="2 3" key="1">
    <citation type="journal article" date="2012" name="PLoS Pathog.">
        <title>Diverse lifestyles and strategies of plant pathogenesis encoded in the genomes of eighteen Dothideomycetes fungi.</title>
        <authorList>
            <person name="Ohm R.A."/>
            <person name="Feau N."/>
            <person name="Henrissat B."/>
            <person name="Schoch C.L."/>
            <person name="Horwitz B.A."/>
            <person name="Barry K.W."/>
            <person name="Condon B.J."/>
            <person name="Copeland A.C."/>
            <person name="Dhillon B."/>
            <person name="Glaser F."/>
            <person name="Hesse C.N."/>
            <person name="Kosti I."/>
            <person name="LaButti K."/>
            <person name="Lindquist E.A."/>
            <person name="Lucas S."/>
            <person name="Salamov A.A."/>
            <person name="Bradshaw R.E."/>
            <person name="Ciuffetti L."/>
            <person name="Hamelin R.C."/>
            <person name="Kema G.H.J."/>
            <person name="Lawrence C."/>
            <person name="Scott J.A."/>
            <person name="Spatafora J.W."/>
            <person name="Turgeon B.G."/>
            <person name="de Wit P.J.G.M."/>
            <person name="Zhong S."/>
            <person name="Goodwin S.B."/>
            <person name="Grigoriev I.V."/>
        </authorList>
    </citation>
    <scope>NUCLEOTIDE SEQUENCE [LARGE SCALE GENOMIC DNA]</scope>
    <source>
        <strain evidence="2 3">SO2202</strain>
    </source>
</reference>
<evidence type="ECO:0000256" key="1">
    <source>
        <dbReference type="SAM" id="MobiDB-lite"/>
    </source>
</evidence>
<organism evidence="2 3">
    <name type="scientific">Sphaerulina musiva (strain SO2202)</name>
    <name type="common">Poplar stem canker fungus</name>
    <name type="synonym">Septoria musiva</name>
    <dbReference type="NCBI Taxonomy" id="692275"/>
    <lineage>
        <taxon>Eukaryota</taxon>
        <taxon>Fungi</taxon>
        <taxon>Dikarya</taxon>
        <taxon>Ascomycota</taxon>
        <taxon>Pezizomycotina</taxon>
        <taxon>Dothideomycetes</taxon>
        <taxon>Dothideomycetidae</taxon>
        <taxon>Mycosphaerellales</taxon>
        <taxon>Mycosphaerellaceae</taxon>
        <taxon>Sphaerulina</taxon>
    </lineage>
</organism>
<gene>
    <name evidence="2" type="ORF">SEPMUDRAFT_112282</name>
</gene>